<keyword evidence="7" id="KW-0547">Nucleotide-binding</keyword>
<comment type="similarity">
    <text evidence="2">Belongs to the protein kinase superfamily. CAMK Ser/Thr protein kinase family. NIM1 subfamily.</text>
</comment>
<evidence type="ECO:0000256" key="12">
    <source>
        <dbReference type="SAM" id="MobiDB-lite"/>
    </source>
</evidence>
<comment type="catalytic activity">
    <reaction evidence="10">
        <text>L-threonyl-[protein] + ATP = O-phospho-L-threonyl-[protein] + ADP + H(+)</text>
        <dbReference type="Rhea" id="RHEA:46608"/>
        <dbReference type="Rhea" id="RHEA-COMP:11060"/>
        <dbReference type="Rhea" id="RHEA-COMP:11605"/>
        <dbReference type="ChEBI" id="CHEBI:15378"/>
        <dbReference type="ChEBI" id="CHEBI:30013"/>
        <dbReference type="ChEBI" id="CHEBI:30616"/>
        <dbReference type="ChEBI" id="CHEBI:61977"/>
        <dbReference type="ChEBI" id="CHEBI:456216"/>
        <dbReference type="EC" id="2.7.11.1"/>
    </reaction>
</comment>
<name>A0A0W0G9Y6_MONRR</name>
<dbReference type="InterPro" id="IPR011009">
    <property type="entry name" value="Kinase-like_dom_sf"/>
</dbReference>
<feature type="domain" description="Protein kinase" evidence="13">
    <location>
        <begin position="22"/>
        <end position="303"/>
    </location>
</feature>
<dbReference type="SMART" id="SM00220">
    <property type="entry name" value="S_TKc"/>
    <property type="match status" value="1"/>
</dbReference>
<evidence type="ECO:0000256" key="7">
    <source>
        <dbReference type="ARBA" id="ARBA00022741"/>
    </source>
</evidence>
<dbReference type="GO" id="GO:0005935">
    <property type="term" value="C:cellular bud neck"/>
    <property type="evidence" value="ECO:0007669"/>
    <property type="project" value="UniProtKB-SubCell"/>
</dbReference>
<evidence type="ECO:0000256" key="10">
    <source>
        <dbReference type="ARBA" id="ARBA00047899"/>
    </source>
</evidence>
<evidence type="ECO:0000256" key="8">
    <source>
        <dbReference type="ARBA" id="ARBA00022777"/>
    </source>
</evidence>
<keyword evidence="6" id="KW-0808">Transferase</keyword>
<gene>
    <name evidence="14" type="ORF">WG66_2053</name>
</gene>
<evidence type="ECO:0000256" key="2">
    <source>
        <dbReference type="ARBA" id="ARBA00010791"/>
    </source>
</evidence>
<dbReference type="AlphaFoldDB" id="A0A0W0G9Y6"/>
<feature type="region of interest" description="Disordered" evidence="12">
    <location>
        <begin position="608"/>
        <end position="631"/>
    </location>
</feature>
<evidence type="ECO:0000256" key="9">
    <source>
        <dbReference type="ARBA" id="ARBA00022840"/>
    </source>
</evidence>
<keyword evidence="9" id="KW-0067">ATP-binding</keyword>
<dbReference type="FunFam" id="1.10.510.10:FF:000394">
    <property type="entry name" value="Serine/threonine-protein kinase HSL1"/>
    <property type="match status" value="1"/>
</dbReference>
<organism evidence="14 15">
    <name type="scientific">Moniliophthora roreri</name>
    <name type="common">Frosty pod rot fungus</name>
    <name type="synonym">Monilia roreri</name>
    <dbReference type="NCBI Taxonomy" id="221103"/>
    <lineage>
        <taxon>Eukaryota</taxon>
        <taxon>Fungi</taxon>
        <taxon>Dikarya</taxon>
        <taxon>Basidiomycota</taxon>
        <taxon>Agaricomycotina</taxon>
        <taxon>Agaricomycetes</taxon>
        <taxon>Agaricomycetidae</taxon>
        <taxon>Agaricales</taxon>
        <taxon>Marasmiineae</taxon>
        <taxon>Marasmiaceae</taxon>
        <taxon>Moniliophthora</taxon>
    </lineage>
</organism>
<dbReference type="Gene3D" id="1.10.510.10">
    <property type="entry name" value="Transferase(Phosphotransferase) domain 1"/>
    <property type="match status" value="1"/>
</dbReference>
<dbReference type="Pfam" id="PF00069">
    <property type="entry name" value="Pkinase"/>
    <property type="match status" value="1"/>
</dbReference>
<evidence type="ECO:0000256" key="3">
    <source>
        <dbReference type="ARBA" id="ARBA00012513"/>
    </source>
</evidence>
<dbReference type="GO" id="GO:0004674">
    <property type="term" value="F:protein serine/threonine kinase activity"/>
    <property type="evidence" value="ECO:0007669"/>
    <property type="project" value="UniProtKB-KW"/>
</dbReference>
<feature type="region of interest" description="Disordered" evidence="12">
    <location>
        <begin position="411"/>
        <end position="456"/>
    </location>
</feature>
<evidence type="ECO:0000259" key="13">
    <source>
        <dbReference type="PROSITE" id="PS50011"/>
    </source>
</evidence>
<evidence type="ECO:0000256" key="1">
    <source>
        <dbReference type="ARBA" id="ARBA00004266"/>
    </source>
</evidence>
<comment type="subcellular location">
    <subcellularLocation>
        <location evidence="1">Bud neck</location>
    </subcellularLocation>
</comment>
<dbReference type="EMBL" id="LATX01000716">
    <property type="protein sequence ID" value="KTB45370.1"/>
    <property type="molecule type" value="Genomic_DNA"/>
</dbReference>
<evidence type="ECO:0000313" key="14">
    <source>
        <dbReference type="EMBL" id="KTB45370.1"/>
    </source>
</evidence>
<dbReference type="SUPFAM" id="SSF56112">
    <property type="entry name" value="Protein kinase-like (PK-like)"/>
    <property type="match status" value="1"/>
</dbReference>
<evidence type="ECO:0000256" key="4">
    <source>
        <dbReference type="ARBA" id="ARBA00022527"/>
    </source>
</evidence>
<dbReference type="PROSITE" id="PS50011">
    <property type="entry name" value="PROTEIN_KINASE_DOM"/>
    <property type="match status" value="1"/>
</dbReference>
<dbReference type="eggNOG" id="KOG0588">
    <property type="taxonomic scope" value="Eukaryota"/>
</dbReference>
<dbReference type="GO" id="GO:0005940">
    <property type="term" value="C:septin ring"/>
    <property type="evidence" value="ECO:0007669"/>
    <property type="project" value="UniProtKB-ARBA"/>
</dbReference>
<evidence type="ECO:0000256" key="6">
    <source>
        <dbReference type="ARBA" id="ARBA00022679"/>
    </source>
</evidence>
<comment type="caution">
    <text evidence="14">The sequence shown here is derived from an EMBL/GenBank/DDBJ whole genome shotgun (WGS) entry which is preliminary data.</text>
</comment>
<reference evidence="14 15" key="1">
    <citation type="submission" date="2015-12" db="EMBL/GenBank/DDBJ databases">
        <title>Draft genome sequence of Moniliophthora roreri, the causal agent of frosty pod rot of cacao.</title>
        <authorList>
            <person name="Aime M.C."/>
            <person name="Diaz-Valderrama J.R."/>
            <person name="Kijpornyongpan T."/>
            <person name="Phillips-Mora W."/>
        </authorList>
    </citation>
    <scope>NUCLEOTIDE SEQUENCE [LARGE SCALE GENOMIC DNA]</scope>
    <source>
        <strain evidence="14 15">MCA 2952</strain>
    </source>
</reference>
<proteinExistence type="inferred from homology"/>
<keyword evidence="5" id="KW-0597">Phosphoprotein</keyword>
<dbReference type="InterPro" id="IPR000719">
    <property type="entry name" value="Prot_kinase_dom"/>
</dbReference>
<comment type="catalytic activity">
    <reaction evidence="11">
        <text>L-seryl-[protein] + ATP = O-phospho-L-seryl-[protein] + ADP + H(+)</text>
        <dbReference type="Rhea" id="RHEA:17989"/>
        <dbReference type="Rhea" id="RHEA-COMP:9863"/>
        <dbReference type="Rhea" id="RHEA-COMP:11604"/>
        <dbReference type="ChEBI" id="CHEBI:15378"/>
        <dbReference type="ChEBI" id="CHEBI:29999"/>
        <dbReference type="ChEBI" id="CHEBI:30616"/>
        <dbReference type="ChEBI" id="CHEBI:83421"/>
        <dbReference type="ChEBI" id="CHEBI:456216"/>
        <dbReference type="EC" id="2.7.11.1"/>
    </reaction>
</comment>
<evidence type="ECO:0000256" key="11">
    <source>
        <dbReference type="ARBA" id="ARBA00048679"/>
    </source>
</evidence>
<protein>
    <recommendedName>
        <fullName evidence="3">non-specific serine/threonine protein kinase</fullName>
        <ecNumber evidence="3">2.7.11.1</ecNumber>
    </recommendedName>
</protein>
<dbReference type="GO" id="GO:0035556">
    <property type="term" value="P:intracellular signal transduction"/>
    <property type="evidence" value="ECO:0007669"/>
    <property type="project" value="TreeGrafter"/>
</dbReference>
<dbReference type="PANTHER" id="PTHR24346">
    <property type="entry name" value="MAP/MICROTUBULE AFFINITY-REGULATING KINASE"/>
    <property type="match status" value="1"/>
</dbReference>
<dbReference type="EC" id="2.7.11.1" evidence="3"/>
<keyword evidence="4" id="KW-0723">Serine/threonine-protein kinase</keyword>
<evidence type="ECO:0000256" key="5">
    <source>
        <dbReference type="ARBA" id="ARBA00022553"/>
    </source>
</evidence>
<accession>A0A0W0G9Y6</accession>
<dbReference type="Proteomes" id="UP000054988">
    <property type="component" value="Unassembled WGS sequence"/>
</dbReference>
<dbReference type="InterPro" id="IPR008271">
    <property type="entry name" value="Ser/Thr_kinase_AS"/>
</dbReference>
<dbReference type="GO" id="GO:0005524">
    <property type="term" value="F:ATP binding"/>
    <property type="evidence" value="ECO:0007669"/>
    <property type="project" value="UniProtKB-KW"/>
</dbReference>
<dbReference type="PROSITE" id="PS00108">
    <property type="entry name" value="PROTEIN_KINASE_ST"/>
    <property type="match status" value="1"/>
</dbReference>
<evidence type="ECO:0000313" key="15">
    <source>
        <dbReference type="Proteomes" id="UP000054988"/>
    </source>
</evidence>
<dbReference type="PANTHER" id="PTHR24346:SF110">
    <property type="entry name" value="NON-SPECIFIC SERINE_THREONINE PROTEIN KINASE"/>
    <property type="match status" value="1"/>
</dbReference>
<keyword evidence="8 14" id="KW-0418">Kinase</keyword>
<sequence>MHFDEPPRIPGKKDDPKQIGAWKMGRTIGKGASGGFIVSDFSQKLSILRLIGRVKLARNAKTGQMAAIKIVSKSFLFSRSESLSQAAEEAEYKELSLQREIIVMKLIEHPNVMRLYDVWDLPDEIYLILEYVQGGELFDYLCEKGRLPASEALTYFQQIIQAVDYCHRFNIAHRDLKPENILLDAEFNVKIADFGMAIFQCDSMLRTSCGSPHYAAPEVISGGAYDGIKADIWSCGIILHALLVGRLPFDDEDCSVLLKKVGKGTFEMPRDIPPLAQDLLRRMLTKDVKRRITMTQIQAHPFFTSQKPKILKQSLPNLESIGRPLQSADNIDPEVLNNLRTLWKDASEDFIIARLTSQEQNWEKGIYHLLCEYRRKRLEEYDQRKEMARNERLHRRKTRAAKVLAETILAQSVPKSELRPSPSSFPPRDDPPTPRRASRGKPLSSASSSDFTLSHRQPILADTANVDDSNMEGIMSPNMALINEIISTNAMRVPVEASVSAPAATKSTSSHPLTIKATSSELSTRPLSIRRRERPELPTLDITNIDDKENYDGSFLVVDFDVKLDLDLPAPSRKSSIRKAQRDVKAGRRHVQILIPPQRKRSKLKKHCDFSPASDTSATSPFAYTDSPLSPSHPRASWFASVFRFKPTSYTLTSTHNVYATRNECRRLLMAMDVRVMLEDSVGLGVLKCRLEETKAKDVGVGHVKSTKFRVEVREERVGYCLALIHERGSLETFREVYGRLRAEWVLDIEGSKSPEQDNA</sequence>
<feature type="compositionally biased region" description="Polar residues" evidence="12">
    <location>
        <begin position="613"/>
        <end position="630"/>
    </location>
</feature>